<evidence type="ECO:0000256" key="1">
    <source>
        <dbReference type="ARBA" id="ARBA00005641"/>
    </source>
</evidence>
<dbReference type="PANTHER" id="PTHR31297">
    <property type="entry name" value="GLUCAN ENDO-1,6-BETA-GLUCOSIDASE B"/>
    <property type="match status" value="1"/>
</dbReference>
<feature type="region of interest" description="Disordered" evidence="5">
    <location>
        <begin position="392"/>
        <end position="412"/>
    </location>
</feature>
<name>A0AAN6GHJ3_9BASI</name>
<evidence type="ECO:0000256" key="3">
    <source>
        <dbReference type="ARBA" id="ARBA00023295"/>
    </source>
</evidence>
<accession>A0AAN6GHJ3</accession>
<dbReference type="InterPro" id="IPR017853">
    <property type="entry name" value="GH"/>
</dbReference>
<dbReference type="AlphaFoldDB" id="A0AAN6GHJ3"/>
<dbReference type="Pfam" id="PF00150">
    <property type="entry name" value="Cellulase"/>
    <property type="match status" value="1"/>
</dbReference>
<gene>
    <name evidence="8" type="ORF">OC842_000455</name>
</gene>
<feature type="domain" description="Glycoside hydrolase family 5" evidence="7">
    <location>
        <begin position="115"/>
        <end position="268"/>
    </location>
</feature>
<evidence type="ECO:0000313" key="8">
    <source>
        <dbReference type="EMBL" id="KAK0540520.1"/>
    </source>
</evidence>
<evidence type="ECO:0000256" key="5">
    <source>
        <dbReference type="SAM" id="MobiDB-lite"/>
    </source>
</evidence>
<comment type="similarity">
    <text evidence="1 4">Belongs to the glycosyl hydrolase 5 (cellulase A) family.</text>
</comment>
<sequence length="495" mass="54237">MFSTPLGMVIAMLAASVAFGGPSYQAAQARRGFNITAAAGATTKPVFGSGGYPVVRGVNLGGYLLLEPWITPDLFLTPDLKALNKFIPDEWTYTQLLGPQEAAARLQVHYATWLTENDFRMMAMHGLNLVRIPIGTWAFNSSDAEPYVGDIQLPYLGQAIKWADKYGLDVIIDLHGLPQSQNGFDNSGQAGSVHFADQSTFVHNAARAMSALIQIVELFVNDPQFNGAVAAIEVINEPIVNEQSKTKTRTDAIPLEKLKDYMRASYSIVQAAILPTALRRPVVMMHDAFMPPGTFDAMFSSERTRFEPGTYALDTHIYQAFNGLQMLSDETHLYVACGAGTNLRAAAGSGPTRRPVLVGEWSIGTSSRCVDYFRCEGRTIADDVRTLTDFDPRPVAQVHQPGGTSSSSSSQVQQKLSFQSTFKRRFFEVQTAVYEAHGGTGWVYWNWKTQAAAAWSLKDVFAQGWAPARVDDPSLRIFKYEEGATPCIAAQPGHV</sequence>
<dbReference type="Gene3D" id="3.20.20.80">
    <property type="entry name" value="Glycosidases"/>
    <property type="match status" value="1"/>
</dbReference>
<dbReference type="SUPFAM" id="SSF51445">
    <property type="entry name" value="(Trans)glycosidases"/>
    <property type="match status" value="1"/>
</dbReference>
<dbReference type="PANTHER" id="PTHR31297:SF42">
    <property type="entry name" value="GLYCOSIDE HYDROLASE FAMILY 5 DOMAIN-CONTAINING PROTEIN"/>
    <property type="match status" value="1"/>
</dbReference>
<dbReference type="GO" id="GO:0009251">
    <property type="term" value="P:glucan catabolic process"/>
    <property type="evidence" value="ECO:0007669"/>
    <property type="project" value="TreeGrafter"/>
</dbReference>
<keyword evidence="3 4" id="KW-0326">Glycosidase</keyword>
<protein>
    <recommendedName>
        <fullName evidence="7">Glycoside hydrolase family 5 domain-containing protein</fullName>
    </recommendedName>
</protein>
<keyword evidence="6" id="KW-0732">Signal</keyword>
<dbReference type="GO" id="GO:0005576">
    <property type="term" value="C:extracellular region"/>
    <property type="evidence" value="ECO:0007669"/>
    <property type="project" value="TreeGrafter"/>
</dbReference>
<feature type="signal peptide" evidence="6">
    <location>
        <begin position="1"/>
        <end position="20"/>
    </location>
</feature>
<dbReference type="InterPro" id="IPR050386">
    <property type="entry name" value="Glycosyl_hydrolase_5"/>
</dbReference>
<keyword evidence="9" id="KW-1185">Reference proteome</keyword>
<dbReference type="GO" id="GO:0008422">
    <property type="term" value="F:beta-glucosidase activity"/>
    <property type="evidence" value="ECO:0007669"/>
    <property type="project" value="TreeGrafter"/>
</dbReference>
<dbReference type="GO" id="GO:0009986">
    <property type="term" value="C:cell surface"/>
    <property type="evidence" value="ECO:0007669"/>
    <property type="project" value="TreeGrafter"/>
</dbReference>
<evidence type="ECO:0000256" key="6">
    <source>
        <dbReference type="SAM" id="SignalP"/>
    </source>
</evidence>
<evidence type="ECO:0000256" key="4">
    <source>
        <dbReference type="RuleBase" id="RU361153"/>
    </source>
</evidence>
<dbReference type="InterPro" id="IPR001547">
    <property type="entry name" value="Glyco_hydro_5"/>
</dbReference>
<evidence type="ECO:0000259" key="7">
    <source>
        <dbReference type="Pfam" id="PF00150"/>
    </source>
</evidence>
<keyword evidence="2 4" id="KW-0378">Hydrolase</keyword>
<comment type="caution">
    <text evidence="8">The sequence shown here is derived from an EMBL/GenBank/DDBJ whole genome shotgun (WGS) entry which is preliminary data.</text>
</comment>
<reference evidence="8" key="1">
    <citation type="journal article" date="2023" name="PhytoFront">
        <title>Draft Genome Resources of Seven Strains of Tilletia horrida, Causal Agent of Kernel Smut of Rice.</title>
        <authorList>
            <person name="Khanal S."/>
            <person name="Antony Babu S."/>
            <person name="Zhou X.G."/>
        </authorList>
    </citation>
    <scope>NUCLEOTIDE SEQUENCE</scope>
    <source>
        <strain evidence="8">TX3</strain>
    </source>
</reference>
<evidence type="ECO:0000256" key="2">
    <source>
        <dbReference type="ARBA" id="ARBA00022801"/>
    </source>
</evidence>
<dbReference type="EMBL" id="JAPDMQ010000012">
    <property type="protein sequence ID" value="KAK0540520.1"/>
    <property type="molecule type" value="Genomic_DNA"/>
</dbReference>
<organism evidence="8 9">
    <name type="scientific">Tilletia horrida</name>
    <dbReference type="NCBI Taxonomy" id="155126"/>
    <lineage>
        <taxon>Eukaryota</taxon>
        <taxon>Fungi</taxon>
        <taxon>Dikarya</taxon>
        <taxon>Basidiomycota</taxon>
        <taxon>Ustilaginomycotina</taxon>
        <taxon>Exobasidiomycetes</taxon>
        <taxon>Tilletiales</taxon>
        <taxon>Tilletiaceae</taxon>
        <taxon>Tilletia</taxon>
    </lineage>
</organism>
<feature type="chain" id="PRO_5043025512" description="Glycoside hydrolase family 5 domain-containing protein" evidence="6">
    <location>
        <begin position="21"/>
        <end position="495"/>
    </location>
</feature>
<proteinExistence type="inferred from homology"/>
<dbReference type="Proteomes" id="UP001176521">
    <property type="component" value="Unassembled WGS sequence"/>
</dbReference>
<evidence type="ECO:0000313" key="9">
    <source>
        <dbReference type="Proteomes" id="UP001176521"/>
    </source>
</evidence>